<proteinExistence type="predicted"/>
<keyword evidence="2" id="KW-1185">Reference proteome</keyword>
<gene>
    <name evidence="1" type="ORF">LX32DRAFT_592428</name>
</gene>
<dbReference type="PANTHER" id="PTHR37540:SF5">
    <property type="entry name" value="TRANSCRIPTION FACTOR DOMAIN-CONTAINING PROTEIN"/>
    <property type="match status" value="1"/>
</dbReference>
<sequence>MGTRKRSGTASSRPAETLVSNATFVANKGFAFVITDTSGKLNSEDRRLIRSHVMRGKNRRASCEETKRTSVPAAEKASDPSQALGQVYHVPNDMYMVQFAEEVDAASRAMLFEFYGVIKETMYPVEWCLRFDDSKTPWFYWLLSDAAFLHSILFTVCLLHDSVGGETSKRTSFHVWKALNLLNRNISDKSLALADSTIATVVSMCMVSEVFGHRDSAAAHVRGMHRIVELRGGIETFRHNLQLHVKICRVDIGWSLCTGEKPLYYRDDISWESVFASILGDAPAGFEHGQHLTDVRLFVDSIDCRMGNVFQDLHDFSRLANFLVKTGRKIDPNVFQELMTSIEYRLLYLEPTEQSSVAEMFRLGMISFITTLFLKVQGAKIELTFLAGQLRSACQGLDVSELSTASTRLMFAWALVVGAISVFDERDDPWLLPKLAPLRDSLGPTWPEAKASLEEIMWLDLIHSPNGIKVFQKLVLHVAQVPLNEPSHSRMSDKLSLPCLEIPPPATVVNWSRDMYG</sequence>
<dbReference type="PANTHER" id="PTHR37540">
    <property type="entry name" value="TRANSCRIPTION FACTOR (ACR-2), PUTATIVE-RELATED-RELATED"/>
    <property type="match status" value="1"/>
</dbReference>
<evidence type="ECO:0000313" key="2">
    <source>
        <dbReference type="Proteomes" id="UP001232148"/>
    </source>
</evidence>
<accession>A0AAD9HGC5</accession>
<dbReference type="EMBL" id="MU842893">
    <property type="protein sequence ID" value="KAK2027564.1"/>
    <property type="molecule type" value="Genomic_DNA"/>
</dbReference>
<comment type="caution">
    <text evidence="1">The sequence shown here is derived from an EMBL/GenBank/DDBJ whole genome shotgun (WGS) entry which is preliminary data.</text>
</comment>
<evidence type="ECO:0000313" key="1">
    <source>
        <dbReference type="EMBL" id="KAK2027564.1"/>
    </source>
</evidence>
<dbReference type="AlphaFoldDB" id="A0AAD9HGC5"/>
<protein>
    <submittedName>
        <fullName evidence="1">Uncharacterized protein</fullName>
    </submittedName>
</protein>
<reference evidence="1" key="1">
    <citation type="submission" date="2021-06" db="EMBL/GenBank/DDBJ databases">
        <title>Comparative genomics, transcriptomics and evolutionary studies reveal genomic signatures of adaptation to plant cell wall in hemibiotrophic fungi.</title>
        <authorList>
            <consortium name="DOE Joint Genome Institute"/>
            <person name="Baroncelli R."/>
            <person name="Diaz J.F."/>
            <person name="Benocci T."/>
            <person name="Peng M."/>
            <person name="Battaglia E."/>
            <person name="Haridas S."/>
            <person name="Andreopoulos W."/>
            <person name="Labutti K."/>
            <person name="Pangilinan J."/>
            <person name="Floch G.L."/>
            <person name="Makela M.R."/>
            <person name="Henrissat B."/>
            <person name="Grigoriev I.V."/>
            <person name="Crouch J.A."/>
            <person name="De Vries R.P."/>
            <person name="Sukno S.A."/>
            <person name="Thon M.R."/>
        </authorList>
    </citation>
    <scope>NUCLEOTIDE SEQUENCE</scope>
    <source>
        <strain evidence="1">MAFF235873</strain>
    </source>
</reference>
<organism evidence="1 2">
    <name type="scientific">Colletotrichum zoysiae</name>
    <dbReference type="NCBI Taxonomy" id="1216348"/>
    <lineage>
        <taxon>Eukaryota</taxon>
        <taxon>Fungi</taxon>
        <taxon>Dikarya</taxon>
        <taxon>Ascomycota</taxon>
        <taxon>Pezizomycotina</taxon>
        <taxon>Sordariomycetes</taxon>
        <taxon>Hypocreomycetidae</taxon>
        <taxon>Glomerellales</taxon>
        <taxon>Glomerellaceae</taxon>
        <taxon>Colletotrichum</taxon>
        <taxon>Colletotrichum graminicola species complex</taxon>
    </lineage>
</organism>
<dbReference type="Proteomes" id="UP001232148">
    <property type="component" value="Unassembled WGS sequence"/>
</dbReference>
<name>A0AAD9HGC5_9PEZI</name>